<accession>A0ABT8EG10</accession>
<dbReference type="PANTHER" id="PTHR36504:SF1">
    <property type="entry name" value="LIPOPOLYSACCHARIDE EXPORT SYSTEM PROTEIN LPTA"/>
    <property type="match status" value="1"/>
</dbReference>
<dbReference type="Gene3D" id="2.60.450.10">
    <property type="entry name" value="Lipopolysaccharide (LPS) transport protein A like domain"/>
    <property type="match status" value="1"/>
</dbReference>
<dbReference type="Pfam" id="PF03968">
    <property type="entry name" value="LptD_N"/>
    <property type="match status" value="1"/>
</dbReference>
<comment type="similarity">
    <text evidence="4">Belongs to the LptA family.</text>
</comment>
<protein>
    <recommendedName>
        <fullName evidence="4">Lipopolysaccharide export system protein LptA</fullName>
    </recommendedName>
</protein>
<feature type="region of interest" description="Disordered" evidence="5">
    <location>
        <begin position="172"/>
        <end position="193"/>
    </location>
</feature>
<reference evidence="7" key="1">
    <citation type="submission" date="2021-11" db="EMBL/GenBank/DDBJ databases">
        <title>Draft genome sequence of Alcaligenes endophyticus type strain CCUG 75668T.</title>
        <authorList>
            <person name="Salva-Serra F."/>
            <person name="Duran R.E."/>
            <person name="Seeger M."/>
            <person name="Moore E.R.B."/>
            <person name="Jaen-Luchoro D."/>
        </authorList>
    </citation>
    <scope>NUCLEOTIDE SEQUENCE</scope>
    <source>
        <strain evidence="7">CCUG 75668</strain>
    </source>
</reference>
<evidence type="ECO:0000313" key="8">
    <source>
        <dbReference type="Proteomes" id="UP001168613"/>
    </source>
</evidence>
<proteinExistence type="inferred from homology"/>
<dbReference type="NCBIfam" id="TIGR03002">
    <property type="entry name" value="outer_YhbN_LptA"/>
    <property type="match status" value="1"/>
</dbReference>
<dbReference type="InterPro" id="IPR052037">
    <property type="entry name" value="LPS_export_LptA"/>
</dbReference>
<dbReference type="InterPro" id="IPR014340">
    <property type="entry name" value="LptA"/>
</dbReference>
<evidence type="ECO:0000256" key="4">
    <source>
        <dbReference type="HAMAP-Rule" id="MF_01914"/>
    </source>
</evidence>
<dbReference type="RefSeq" id="WP_266122470.1">
    <property type="nucleotide sequence ID" value="NZ_JAJHNU010000001.1"/>
</dbReference>
<feature type="signal peptide" evidence="4">
    <location>
        <begin position="1"/>
        <end position="26"/>
    </location>
</feature>
<feature type="domain" description="Organic solvent tolerance-like N-terminal" evidence="6">
    <location>
        <begin position="36"/>
        <end position="152"/>
    </location>
</feature>
<dbReference type="EMBL" id="JAJHNU010000001">
    <property type="protein sequence ID" value="MDN4120198.1"/>
    <property type="molecule type" value="Genomic_DNA"/>
</dbReference>
<keyword evidence="1 4" id="KW-0813">Transport</keyword>
<keyword evidence="3 4" id="KW-0574">Periplasm</keyword>
<organism evidence="7 8">
    <name type="scientific">Alcaligenes endophyticus</name>
    <dbReference type="NCBI Taxonomy" id="1929088"/>
    <lineage>
        <taxon>Bacteria</taxon>
        <taxon>Pseudomonadati</taxon>
        <taxon>Pseudomonadota</taxon>
        <taxon>Betaproteobacteria</taxon>
        <taxon>Burkholderiales</taxon>
        <taxon>Alcaligenaceae</taxon>
        <taxon>Alcaligenes</taxon>
    </lineage>
</organism>
<gene>
    <name evidence="4 7" type="primary">lptA</name>
    <name evidence="7" type="ORF">LMS43_02725</name>
</gene>
<comment type="subunit">
    <text evidence="4">Component of the lipopolysaccharide transport and assembly complex.</text>
</comment>
<comment type="caution">
    <text evidence="7">The sequence shown here is derived from an EMBL/GenBank/DDBJ whole genome shotgun (WGS) entry which is preliminary data.</text>
</comment>
<evidence type="ECO:0000313" key="7">
    <source>
        <dbReference type="EMBL" id="MDN4120198.1"/>
    </source>
</evidence>
<sequence precursor="true">MKRLLPLLSATLLALGVSSLSLPAHAQSEPEPDTSILSDSLNYDDVTKKSTFTGNVILTRGNLTLLSDELTVTQDEAGNQHGLATMKQNPRVRIRQEDPSNYELVTAEGLQAKYSGQDDAIELIGQAIVNRYICGELLDTMQGERIIYHQKTSTYQAFGGAQSPIRDGRVRSVSRPRSKADAAIATCQRKSKN</sequence>
<dbReference type="HAMAP" id="MF_01914">
    <property type="entry name" value="LPS_assembly_LptA"/>
    <property type="match status" value="1"/>
</dbReference>
<dbReference type="Proteomes" id="UP001168613">
    <property type="component" value="Unassembled WGS sequence"/>
</dbReference>
<name>A0ABT8EG10_9BURK</name>
<keyword evidence="8" id="KW-1185">Reference proteome</keyword>
<evidence type="ECO:0000256" key="3">
    <source>
        <dbReference type="ARBA" id="ARBA00022764"/>
    </source>
</evidence>
<evidence type="ECO:0000256" key="1">
    <source>
        <dbReference type="ARBA" id="ARBA00022448"/>
    </source>
</evidence>
<dbReference type="InterPro" id="IPR005653">
    <property type="entry name" value="OstA-like_N"/>
</dbReference>
<evidence type="ECO:0000259" key="6">
    <source>
        <dbReference type="Pfam" id="PF03968"/>
    </source>
</evidence>
<evidence type="ECO:0000256" key="5">
    <source>
        <dbReference type="SAM" id="MobiDB-lite"/>
    </source>
</evidence>
<keyword evidence="2 4" id="KW-0732">Signal</keyword>
<evidence type="ECO:0000256" key="2">
    <source>
        <dbReference type="ARBA" id="ARBA00022729"/>
    </source>
</evidence>
<comment type="subcellular location">
    <subcellularLocation>
        <location evidence="4">Periplasm</location>
    </subcellularLocation>
</comment>
<comment type="function">
    <text evidence="4">Involved in the assembly of lipopolysaccharide (LPS). Required for the translocation of LPS from the inner membrane to the outer membrane.</text>
</comment>
<dbReference type="PANTHER" id="PTHR36504">
    <property type="entry name" value="LIPOPOLYSACCHARIDE EXPORT SYSTEM PROTEIN LPTA"/>
    <property type="match status" value="1"/>
</dbReference>
<feature type="chain" id="PRO_5044940644" description="Lipopolysaccharide export system protein LptA" evidence="4">
    <location>
        <begin position="27"/>
        <end position="193"/>
    </location>
</feature>